<dbReference type="HOGENOM" id="CLU_006117_0_0_1"/>
<dbReference type="PANTHER" id="PTHR13257">
    <property type="entry name" value="NUCLEOPORIN NUP84-RELATED"/>
    <property type="match status" value="1"/>
</dbReference>
<evidence type="ECO:0000256" key="7">
    <source>
        <dbReference type="ARBA" id="ARBA00023242"/>
    </source>
</evidence>
<sequence length="846" mass="93942">MSMNQDDWAALLDNHPIFDVPMAYQDNSEEELELSTNSLKGSTRNDGYALSGRRQAMALKDADLIVAVHKELRMTSLGDTKLGKSARSYKVLHTPNIDFEIHQIVTNPGGKLLAVAGAYQVAVIVLPRPGYSKLVSSTIDCKSVQVGQFYHASTTSVPVAKIEWHPWGEAGSTLMVMTVDGKLREYDISVNTEEPQQVLSFFPERKPKSFVAEDPAEREIASFTLGRGKADWGPLTIYTVTRSGDVYAICPYMPKNSSIPSSYVHALECFIAAKQEFLLQGTSMSTSPLSTLYDFQRKYVSALVKQLPPGTVFPAVSRSVPMHPPHTIKSDPLRQGPFLLQPSPRTLEGSEGGDAADIAYLAFTNDDDEENEGETERLGIVMIAYQDGKVDVCLDVEKVEARWESKQESSRELPMFAVYESIDLGLISMLGESSGERSLLDLLQANHPLLYGDPMHDDRVYVTHAFGVHALDFGELLQCLSAALRTDDEEGSSLLQALEKSTATRVTAILNTFSVQRRCSNPIIAICIPNDIFLAYSILILTSVFRIICLPLTLRTDLSPPRSLQGAGSETTSEQDERILIPAEGPPTYVSLLGAEPFQLPSVLSQWSGLPSFPRMSVGASNTKNEFMLTPDTLRYLGAVVEGFITQIREVTLAHRAVETRATLQRAEFQRQQEKCAEMMKKVEELRGLRYAHTESRAQKIMESHKKLTIRLDRTLQLLMQQASPDLSESETKWFEELRRMRAEVFGAGRYDEGSLAARISLLKREYERNLSSLKNMAEKESQRKKQFAGSSQGLGISQAFELGERSHLERSKISELEKIIVQMASKLDLSVGRPPAELGIADSDL</sequence>
<evidence type="ECO:0000313" key="8">
    <source>
        <dbReference type="EMBL" id="KIK30548.1"/>
    </source>
</evidence>
<keyword evidence="4" id="KW-0653">Protein transport</keyword>
<name>A0A0D0AEN3_9AGAM</name>
<dbReference type="GO" id="GO:0006606">
    <property type="term" value="P:protein import into nucleus"/>
    <property type="evidence" value="ECO:0007669"/>
    <property type="project" value="TreeGrafter"/>
</dbReference>
<dbReference type="EMBL" id="KN833686">
    <property type="protein sequence ID" value="KIK30548.1"/>
    <property type="molecule type" value="Genomic_DNA"/>
</dbReference>
<accession>A0A0D0AEN3</accession>
<dbReference type="GO" id="GO:0000055">
    <property type="term" value="P:ribosomal large subunit export from nucleus"/>
    <property type="evidence" value="ECO:0007669"/>
    <property type="project" value="InterPro"/>
</dbReference>
<dbReference type="InterPro" id="IPR037700">
    <property type="entry name" value="NUP88/NUP82"/>
</dbReference>
<protein>
    <recommendedName>
        <fullName evidence="10">Nucleoporin Nup82</fullName>
    </recommendedName>
</protein>
<keyword evidence="6" id="KW-0906">Nuclear pore complex</keyword>
<keyword evidence="9" id="KW-1185">Reference proteome</keyword>
<evidence type="ECO:0000256" key="5">
    <source>
        <dbReference type="ARBA" id="ARBA00023010"/>
    </source>
</evidence>
<reference evidence="9" key="2">
    <citation type="submission" date="2015-01" db="EMBL/GenBank/DDBJ databases">
        <title>Evolutionary Origins and Diversification of the Mycorrhizal Mutualists.</title>
        <authorList>
            <consortium name="DOE Joint Genome Institute"/>
            <consortium name="Mycorrhizal Genomics Consortium"/>
            <person name="Kohler A."/>
            <person name="Kuo A."/>
            <person name="Nagy L.G."/>
            <person name="Floudas D."/>
            <person name="Copeland A."/>
            <person name="Barry K.W."/>
            <person name="Cichocki N."/>
            <person name="Veneault-Fourrey C."/>
            <person name="LaButti K."/>
            <person name="Lindquist E.A."/>
            <person name="Lipzen A."/>
            <person name="Lundell T."/>
            <person name="Morin E."/>
            <person name="Murat C."/>
            <person name="Riley R."/>
            <person name="Ohm R."/>
            <person name="Sun H."/>
            <person name="Tunlid A."/>
            <person name="Henrissat B."/>
            <person name="Grigoriev I.V."/>
            <person name="Hibbett D.S."/>
            <person name="Martin F."/>
        </authorList>
    </citation>
    <scope>NUCLEOTIDE SEQUENCE [LARGE SCALE GENOMIC DNA]</scope>
    <source>
        <strain evidence="9">441</strain>
    </source>
</reference>
<dbReference type="STRING" id="765257.A0A0D0AEN3"/>
<proteinExistence type="predicted"/>
<comment type="subcellular location">
    <subcellularLocation>
        <location evidence="1">Nucleus</location>
        <location evidence="1">Nuclear pore complex</location>
    </subcellularLocation>
</comment>
<evidence type="ECO:0000256" key="2">
    <source>
        <dbReference type="ARBA" id="ARBA00022448"/>
    </source>
</evidence>
<keyword evidence="5" id="KW-0811">Translocation</keyword>
<dbReference type="GO" id="GO:0000056">
    <property type="term" value="P:ribosomal small subunit export from nucleus"/>
    <property type="evidence" value="ECO:0007669"/>
    <property type="project" value="InterPro"/>
</dbReference>
<dbReference type="OrthoDB" id="341482at2759"/>
<evidence type="ECO:0000256" key="1">
    <source>
        <dbReference type="ARBA" id="ARBA00004567"/>
    </source>
</evidence>
<keyword evidence="3" id="KW-0509">mRNA transport</keyword>
<evidence type="ECO:0000256" key="3">
    <source>
        <dbReference type="ARBA" id="ARBA00022816"/>
    </source>
</evidence>
<dbReference type="InterPro" id="IPR019321">
    <property type="entry name" value="Nucleoporin_Nup88"/>
</dbReference>
<evidence type="ECO:0000313" key="9">
    <source>
        <dbReference type="Proteomes" id="UP000054018"/>
    </source>
</evidence>
<dbReference type="Pfam" id="PF10168">
    <property type="entry name" value="Nup88"/>
    <property type="match status" value="2"/>
</dbReference>
<organism evidence="8 9">
    <name type="scientific">Pisolithus microcarpus 441</name>
    <dbReference type="NCBI Taxonomy" id="765257"/>
    <lineage>
        <taxon>Eukaryota</taxon>
        <taxon>Fungi</taxon>
        <taxon>Dikarya</taxon>
        <taxon>Basidiomycota</taxon>
        <taxon>Agaricomycotina</taxon>
        <taxon>Agaricomycetes</taxon>
        <taxon>Agaricomycetidae</taxon>
        <taxon>Boletales</taxon>
        <taxon>Sclerodermatineae</taxon>
        <taxon>Pisolithaceae</taxon>
        <taxon>Pisolithus</taxon>
    </lineage>
</organism>
<dbReference type="AlphaFoldDB" id="A0A0D0AEN3"/>
<dbReference type="Proteomes" id="UP000054018">
    <property type="component" value="Unassembled WGS sequence"/>
</dbReference>
<reference evidence="8 9" key="1">
    <citation type="submission" date="2014-04" db="EMBL/GenBank/DDBJ databases">
        <authorList>
            <consortium name="DOE Joint Genome Institute"/>
            <person name="Kuo A."/>
            <person name="Kohler A."/>
            <person name="Costa M.D."/>
            <person name="Nagy L.G."/>
            <person name="Floudas D."/>
            <person name="Copeland A."/>
            <person name="Barry K.W."/>
            <person name="Cichocki N."/>
            <person name="Veneault-Fourrey C."/>
            <person name="LaButti K."/>
            <person name="Lindquist E.A."/>
            <person name="Lipzen A."/>
            <person name="Lundell T."/>
            <person name="Morin E."/>
            <person name="Murat C."/>
            <person name="Sun H."/>
            <person name="Tunlid A."/>
            <person name="Henrissat B."/>
            <person name="Grigoriev I.V."/>
            <person name="Hibbett D.S."/>
            <person name="Martin F."/>
            <person name="Nordberg H.P."/>
            <person name="Cantor M.N."/>
            <person name="Hua S.X."/>
        </authorList>
    </citation>
    <scope>NUCLEOTIDE SEQUENCE [LARGE SCALE GENOMIC DNA]</scope>
    <source>
        <strain evidence="8 9">441</strain>
    </source>
</reference>
<keyword evidence="2" id="KW-0813">Transport</keyword>
<dbReference type="GO" id="GO:0006406">
    <property type="term" value="P:mRNA export from nucleus"/>
    <property type="evidence" value="ECO:0007669"/>
    <property type="project" value="TreeGrafter"/>
</dbReference>
<dbReference type="PANTHER" id="PTHR13257:SF0">
    <property type="entry name" value="NUCLEAR PORE COMPLEX PROTEIN NUP88"/>
    <property type="match status" value="1"/>
</dbReference>
<gene>
    <name evidence="8" type="ORF">PISMIDRAFT_670601</name>
</gene>
<evidence type="ECO:0000256" key="6">
    <source>
        <dbReference type="ARBA" id="ARBA00023132"/>
    </source>
</evidence>
<evidence type="ECO:0000256" key="4">
    <source>
        <dbReference type="ARBA" id="ARBA00022927"/>
    </source>
</evidence>
<dbReference type="GO" id="GO:0017056">
    <property type="term" value="F:structural constituent of nuclear pore"/>
    <property type="evidence" value="ECO:0007669"/>
    <property type="project" value="InterPro"/>
</dbReference>
<keyword evidence="7" id="KW-0539">Nucleus</keyword>
<evidence type="ECO:0008006" key="10">
    <source>
        <dbReference type="Google" id="ProtNLM"/>
    </source>
</evidence>
<dbReference type="GO" id="GO:0005643">
    <property type="term" value="C:nuclear pore"/>
    <property type="evidence" value="ECO:0007669"/>
    <property type="project" value="UniProtKB-SubCell"/>
</dbReference>